<protein>
    <recommendedName>
        <fullName evidence="1">RNA polymerase sigma factor 54 DNA-binding domain-containing protein</fullName>
    </recommendedName>
</protein>
<sequence>MLNHTNETTKYIKDYYKKYTWLVNSIQKRKSTIYKITKLIVDKQQDFLKNGFAALKPLTLKEVAEEVNMHESTVSRATSNKVIRTPNGSFEMRRLFTSKLKGGDGNSESSTKVKILLKQLIDEEDTIKPFSDQKIADYLNKTIRIAISRRTVSKYRKELNILPSSKRKSFF</sequence>
<feature type="domain" description="RNA polymerase sigma factor 54 DNA-binding" evidence="1">
    <location>
        <begin position="10"/>
        <end position="168"/>
    </location>
</feature>
<dbReference type="Proteomes" id="UP001597040">
    <property type="component" value="Unassembled WGS sequence"/>
</dbReference>
<evidence type="ECO:0000313" key="2">
    <source>
        <dbReference type="EMBL" id="MFD1037439.1"/>
    </source>
</evidence>
<dbReference type="PRINTS" id="PR00045">
    <property type="entry name" value="SIGMA54FCT"/>
</dbReference>
<gene>
    <name evidence="2" type="ORF">ACFQ3N_03230</name>
</gene>
<name>A0ABW3LJ01_9BACI</name>
<proteinExistence type="predicted"/>
<comment type="caution">
    <text evidence="2">The sequence shown here is derived from an EMBL/GenBank/DDBJ whole genome shotgun (WGS) entry which is preliminary data.</text>
</comment>
<dbReference type="EMBL" id="JBHTKJ010000007">
    <property type="protein sequence ID" value="MFD1037439.1"/>
    <property type="molecule type" value="Genomic_DNA"/>
</dbReference>
<dbReference type="InterPro" id="IPR000394">
    <property type="entry name" value="RNA_pol_sigma_54"/>
</dbReference>
<dbReference type="InterPro" id="IPR007634">
    <property type="entry name" value="RNA_pol_sigma_54_DNA-bd"/>
</dbReference>
<keyword evidence="3" id="KW-1185">Reference proteome</keyword>
<evidence type="ECO:0000313" key="3">
    <source>
        <dbReference type="Proteomes" id="UP001597040"/>
    </source>
</evidence>
<organism evidence="2 3">
    <name type="scientific">Virgibacillus byunsanensis</name>
    <dbReference type="NCBI Taxonomy" id="570945"/>
    <lineage>
        <taxon>Bacteria</taxon>
        <taxon>Bacillati</taxon>
        <taxon>Bacillota</taxon>
        <taxon>Bacilli</taxon>
        <taxon>Bacillales</taxon>
        <taxon>Bacillaceae</taxon>
        <taxon>Virgibacillus</taxon>
    </lineage>
</organism>
<reference evidence="3" key="1">
    <citation type="journal article" date="2019" name="Int. J. Syst. Evol. Microbiol.">
        <title>The Global Catalogue of Microorganisms (GCM) 10K type strain sequencing project: providing services to taxonomists for standard genome sequencing and annotation.</title>
        <authorList>
            <consortium name="The Broad Institute Genomics Platform"/>
            <consortium name="The Broad Institute Genome Sequencing Center for Infectious Disease"/>
            <person name="Wu L."/>
            <person name="Ma J."/>
        </authorList>
    </citation>
    <scope>NUCLEOTIDE SEQUENCE [LARGE SCALE GENOMIC DNA]</scope>
    <source>
        <strain evidence="3">CCUG 56754</strain>
    </source>
</reference>
<dbReference type="PANTHER" id="PTHR32248:SF4">
    <property type="entry name" value="RNA POLYMERASE SIGMA-54 FACTOR"/>
    <property type="match status" value="1"/>
</dbReference>
<dbReference type="Pfam" id="PF04552">
    <property type="entry name" value="Sigma54_DBD"/>
    <property type="match status" value="1"/>
</dbReference>
<dbReference type="Gene3D" id="1.10.10.60">
    <property type="entry name" value="Homeodomain-like"/>
    <property type="match status" value="1"/>
</dbReference>
<evidence type="ECO:0000259" key="1">
    <source>
        <dbReference type="Pfam" id="PF04552"/>
    </source>
</evidence>
<dbReference type="PROSITE" id="PS50044">
    <property type="entry name" value="SIGMA54_3"/>
    <property type="match status" value="1"/>
</dbReference>
<dbReference type="PANTHER" id="PTHR32248">
    <property type="entry name" value="RNA POLYMERASE SIGMA-54 FACTOR"/>
    <property type="match status" value="1"/>
</dbReference>
<dbReference type="PROSITE" id="PS00717">
    <property type="entry name" value="SIGMA54_1"/>
    <property type="match status" value="1"/>
</dbReference>
<dbReference type="RefSeq" id="WP_390359787.1">
    <property type="nucleotide sequence ID" value="NZ_JBHTKJ010000007.1"/>
</dbReference>
<accession>A0ABW3LJ01</accession>